<dbReference type="GO" id="GO:0044877">
    <property type="term" value="F:protein-containing complex binding"/>
    <property type="evidence" value="ECO:0007669"/>
    <property type="project" value="TreeGrafter"/>
</dbReference>
<dbReference type="EMBL" id="MU853563">
    <property type="protein sequence ID" value="KAK4146218.1"/>
    <property type="molecule type" value="Genomic_DNA"/>
</dbReference>
<dbReference type="InterPro" id="IPR001509">
    <property type="entry name" value="Epimerase_deHydtase"/>
</dbReference>
<protein>
    <recommendedName>
        <fullName evidence="2">NAD-dependent epimerase/dehydratase domain-containing protein</fullName>
    </recommendedName>
</protein>
<gene>
    <name evidence="3" type="ORF">C8A04DRAFT_35198</name>
</gene>
<dbReference type="InterPro" id="IPR051207">
    <property type="entry name" value="ComplexI_NDUFA9_subunit"/>
</dbReference>
<keyword evidence="4" id="KW-1185">Reference proteome</keyword>
<dbReference type="SUPFAM" id="SSF51735">
    <property type="entry name" value="NAD(P)-binding Rossmann-fold domains"/>
    <property type="match status" value="1"/>
</dbReference>
<dbReference type="PANTHER" id="PTHR12126">
    <property type="entry name" value="NADH-UBIQUINONE OXIDOREDUCTASE 39 KDA SUBUNIT-RELATED"/>
    <property type="match status" value="1"/>
</dbReference>
<dbReference type="InterPro" id="IPR036291">
    <property type="entry name" value="NAD(P)-bd_dom_sf"/>
</dbReference>
<dbReference type="GO" id="GO:0005739">
    <property type="term" value="C:mitochondrion"/>
    <property type="evidence" value="ECO:0007669"/>
    <property type="project" value="TreeGrafter"/>
</dbReference>
<evidence type="ECO:0000259" key="2">
    <source>
        <dbReference type="Pfam" id="PF01370"/>
    </source>
</evidence>
<proteinExistence type="predicted"/>
<feature type="domain" description="NAD-dependent epimerase/dehydratase" evidence="2">
    <location>
        <begin position="7"/>
        <end position="78"/>
    </location>
</feature>
<dbReference type="AlphaFoldDB" id="A0AAN6V7D0"/>
<feature type="region of interest" description="Disordered" evidence="1">
    <location>
        <begin position="127"/>
        <end position="155"/>
    </location>
</feature>
<accession>A0AAN6V7D0</accession>
<name>A0AAN6V7D0_9PEZI</name>
<reference evidence="3" key="2">
    <citation type="submission" date="2023-05" db="EMBL/GenBank/DDBJ databases">
        <authorList>
            <consortium name="Lawrence Berkeley National Laboratory"/>
            <person name="Steindorff A."/>
            <person name="Hensen N."/>
            <person name="Bonometti L."/>
            <person name="Westerberg I."/>
            <person name="Brannstrom I.O."/>
            <person name="Guillou S."/>
            <person name="Cros-Aarteil S."/>
            <person name="Calhoun S."/>
            <person name="Haridas S."/>
            <person name="Kuo A."/>
            <person name="Mondo S."/>
            <person name="Pangilinan J."/>
            <person name="Riley R."/>
            <person name="Labutti K."/>
            <person name="Andreopoulos B."/>
            <person name="Lipzen A."/>
            <person name="Chen C."/>
            <person name="Yanf M."/>
            <person name="Daum C."/>
            <person name="Ng V."/>
            <person name="Clum A."/>
            <person name="Ohm R."/>
            <person name="Martin F."/>
            <person name="Silar P."/>
            <person name="Natvig D."/>
            <person name="Lalanne C."/>
            <person name="Gautier V."/>
            <person name="Ament-Velasquez S.L."/>
            <person name="Kruys A."/>
            <person name="Hutchinson M.I."/>
            <person name="Powell A.J."/>
            <person name="Barry K."/>
            <person name="Miller A.N."/>
            <person name="Grigoriev I.V."/>
            <person name="Debuchy R."/>
            <person name="Gladieux P."/>
            <person name="Thoren M.H."/>
            <person name="Johannesson H."/>
        </authorList>
    </citation>
    <scope>NUCLEOTIDE SEQUENCE</scope>
    <source>
        <strain evidence="3">CBS 141.50</strain>
    </source>
</reference>
<feature type="compositionally biased region" description="Basic and acidic residues" evidence="1">
    <location>
        <begin position="127"/>
        <end position="141"/>
    </location>
</feature>
<dbReference type="Pfam" id="PF01370">
    <property type="entry name" value="Epimerase"/>
    <property type="match status" value="1"/>
</dbReference>
<dbReference type="PANTHER" id="PTHR12126:SF16">
    <property type="entry name" value="MIOREX COMPLEX COMPONENT 2"/>
    <property type="match status" value="1"/>
</dbReference>
<comment type="caution">
    <text evidence="3">The sequence shown here is derived from an EMBL/GenBank/DDBJ whole genome shotgun (WGS) entry which is preliminary data.</text>
</comment>
<organism evidence="3 4">
    <name type="scientific">Dichotomopilus funicola</name>
    <dbReference type="NCBI Taxonomy" id="1934379"/>
    <lineage>
        <taxon>Eukaryota</taxon>
        <taxon>Fungi</taxon>
        <taxon>Dikarya</taxon>
        <taxon>Ascomycota</taxon>
        <taxon>Pezizomycotina</taxon>
        <taxon>Sordariomycetes</taxon>
        <taxon>Sordariomycetidae</taxon>
        <taxon>Sordariales</taxon>
        <taxon>Chaetomiaceae</taxon>
        <taxon>Dichotomopilus</taxon>
    </lineage>
</organism>
<sequence length="309" mass="33025">MSATKRIVVFGGNGFLGSRICRAAVSRKWDVTSVSRSGPPHWPTPPSWSTSVSWERADIFRPSQWISLLHNADYVVHSLGILLEADYKGVVSGRESPLAGLRRAFDPAKGYAVGGDAVGNPLRRVRREVERTTGGTQRDEATGEGGEGEEGPAPTGAQLTYEMMNRDSTILLAKEAAKQGVAAFGFISAAAGAPMLPSRYINTKREAEAIVAREFPGMRSVFYRAPLMYDPSRSVTMGVAALATAGSVVDGMVGGGLGKVLGSMVTRPMKADAVADAVVEGLEDEGVRGAVEVQELERLAERGWRRTML</sequence>
<dbReference type="RefSeq" id="XP_062639589.1">
    <property type="nucleotide sequence ID" value="XM_062783077.1"/>
</dbReference>
<dbReference type="GeneID" id="87819690"/>
<evidence type="ECO:0000256" key="1">
    <source>
        <dbReference type="SAM" id="MobiDB-lite"/>
    </source>
</evidence>
<dbReference type="Proteomes" id="UP001302676">
    <property type="component" value="Unassembled WGS sequence"/>
</dbReference>
<dbReference type="Gene3D" id="3.40.50.720">
    <property type="entry name" value="NAD(P)-binding Rossmann-like Domain"/>
    <property type="match status" value="1"/>
</dbReference>
<evidence type="ECO:0000313" key="3">
    <source>
        <dbReference type="EMBL" id="KAK4146218.1"/>
    </source>
</evidence>
<evidence type="ECO:0000313" key="4">
    <source>
        <dbReference type="Proteomes" id="UP001302676"/>
    </source>
</evidence>
<reference evidence="3" key="1">
    <citation type="journal article" date="2023" name="Mol. Phylogenet. Evol.">
        <title>Genome-scale phylogeny and comparative genomics of the fungal order Sordariales.</title>
        <authorList>
            <person name="Hensen N."/>
            <person name="Bonometti L."/>
            <person name="Westerberg I."/>
            <person name="Brannstrom I.O."/>
            <person name="Guillou S."/>
            <person name="Cros-Aarteil S."/>
            <person name="Calhoun S."/>
            <person name="Haridas S."/>
            <person name="Kuo A."/>
            <person name="Mondo S."/>
            <person name="Pangilinan J."/>
            <person name="Riley R."/>
            <person name="LaButti K."/>
            <person name="Andreopoulos B."/>
            <person name="Lipzen A."/>
            <person name="Chen C."/>
            <person name="Yan M."/>
            <person name="Daum C."/>
            <person name="Ng V."/>
            <person name="Clum A."/>
            <person name="Steindorff A."/>
            <person name="Ohm R.A."/>
            <person name="Martin F."/>
            <person name="Silar P."/>
            <person name="Natvig D.O."/>
            <person name="Lalanne C."/>
            <person name="Gautier V."/>
            <person name="Ament-Velasquez S.L."/>
            <person name="Kruys A."/>
            <person name="Hutchinson M.I."/>
            <person name="Powell A.J."/>
            <person name="Barry K."/>
            <person name="Miller A.N."/>
            <person name="Grigoriev I.V."/>
            <person name="Debuchy R."/>
            <person name="Gladieux P."/>
            <person name="Hiltunen Thoren M."/>
            <person name="Johannesson H."/>
        </authorList>
    </citation>
    <scope>NUCLEOTIDE SEQUENCE</scope>
    <source>
        <strain evidence="3">CBS 141.50</strain>
    </source>
</reference>